<organism evidence="2 3">
    <name type="scientific">Mycobacterium paraense</name>
    <dbReference type="NCBI Taxonomy" id="767916"/>
    <lineage>
        <taxon>Bacteria</taxon>
        <taxon>Bacillati</taxon>
        <taxon>Actinomycetota</taxon>
        <taxon>Actinomycetes</taxon>
        <taxon>Mycobacteriales</taxon>
        <taxon>Mycobacteriaceae</taxon>
        <taxon>Mycobacterium</taxon>
        <taxon>Mycobacterium simiae complex</taxon>
    </lineage>
</organism>
<dbReference type="STRING" id="767916.AWB91_02445"/>
<dbReference type="AlphaFoldDB" id="A0A1X2A6G4"/>
<dbReference type="EMBL" id="LQPK01000034">
    <property type="protein sequence ID" value="ORW28088.1"/>
    <property type="molecule type" value="Genomic_DNA"/>
</dbReference>
<accession>A0A1X2A6G4</accession>
<keyword evidence="4" id="KW-1185">Reference proteome</keyword>
<evidence type="ECO:0000313" key="3">
    <source>
        <dbReference type="Proteomes" id="UP000193285"/>
    </source>
</evidence>
<protein>
    <submittedName>
        <fullName evidence="2">Uncharacterized protein</fullName>
    </submittedName>
</protein>
<sequence>MLQCRVLPLLGRARLVEARVFISDQTNPQEPDMTTADEDRERDFLAKCIADAYQMLDIIPGVNPNGAALVWLADQFMQVRRRTESQLASTP</sequence>
<reference evidence="3 4" key="1">
    <citation type="journal article" date="2015" name="Emerg. Microbes Infect.">
        <title>Characterization of 17 strains belonging to the Mycobacterium simiae complex and description of Mycobacterium paraense sp. nov.</title>
        <authorList>
            <person name="Fusco da Costa A.R."/>
            <person name="Fedrizzi T."/>
            <person name="Lopes M.L."/>
            <person name="Pecorari M."/>
            <person name="Oliveira da Costa W.L."/>
            <person name="Giacobazzi E."/>
            <person name="da Costa Bahia J.R."/>
            <person name="De Sanctis V."/>
            <person name="Batista Lima K.V."/>
            <person name="Bertorelli R."/>
            <person name="Grottola A."/>
            <person name="Fabio A."/>
            <person name="Mariottini A."/>
            <person name="Ferretti P."/>
            <person name="Di Leva F."/>
            <person name="Fregni Serpini G."/>
            <person name="Tagliazucchi S."/>
            <person name="Rumpianesi F."/>
            <person name="Jousson O."/>
            <person name="Segata N."/>
            <person name="Tortoli E."/>
        </authorList>
    </citation>
    <scope>NUCLEOTIDE SEQUENCE [LARGE SCALE GENOMIC DNA]</scope>
    <source>
        <strain evidence="1 4">FI-07156</strain>
        <strain evidence="2 3">IEC33</strain>
    </source>
</reference>
<proteinExistence type="predicted"/>
<reference evidence="1" key="2">
    <citation type="submission" date="2016-01" db="EMBL/GenBank/DDBJ databases">
        <authorList>
            <person name="Ana R.F.D.C."/>
            <person name="Tarcisio F."/>
            <person name="Maria L.L."/>
            <person name="Monica P."/>
            <person name="Wana L.O.D.C."/>
            <person name="Elisabetta G."/>
            <person name="Jeann R.D.C.B."/>
            <person name="Veronica D.S."/>
            <person name="Karla V.B.L."/>
            <person name="Roberto B."/>
            <person name="Antonella G."/>
            <person name="Anna F."/>
            <person name="Alessandro M."/>
            <person name="Pamela F."/>
            <person name="Francesca D.L."/>
            <person name="Giulia F.S."/>
            <person name="Sara T."/>
            <person name="Fabio R."/>
            <person name="Olivier J."/>
            <person name="Nicola S."/>
            <person name="Enrico T."/>
        </authorList>
    </citation>
    <scope>NUCLEOTIDE SEQUENCE</scope>
    <source>
        <strain evidence="1">FI-07156</strain>
    </source>
</reference>
<gene>
    <name evidence="2" type="ORF">AWB90_20905</name>
    <name evidence="1" type="ORF">AWB91_02445</name>
</gene>
<evidence type="ECO:0000313" key="4">
    <source>
        <dbReference type="Proteomes" id="UP000193801"/>
    </source>
</evidence>
<comment type="caution">
    <text evidence="2">The sequence shown here is derived from an EMBL/GenBank/DDBJ whole genome shotgun (WGS) entry which is preliminary data.</text>
</comment>
<dbReference type="Proteomes" id="UP000193801">
    <property type="component" value="Unassembled WGS sequence"/>
</dbReference>
<dbReference type="Proteomes" id="UP000193285">
    <property type="component" value="Unassembled WGS sequence"/>
</dbReference>
<reference evidence="2" key="3">
    <citation type="submission" date="2016-01" db="EMBL/GenBank/DDBJ databases">
        <authorList>
            <person name="Oliw E.H."/>
        </authorList>
    </citation>
    <scope>NUCLEOTIDE SEQUENCE</scope>
    <source>
        <strain evidence="2">IEC33</strain>
    </source>
</reference>
<evidence type="ECO:0000313" key="2">
    <source>
        <dbReference type="EMBL" id="ORW41741.1"/>
    </source>
</evidence>
<name>A0A1X2A6G4_9MYCO</name>
<evidence type="ECO:0000313" key="1">
    <source>
        <dbReference type="EMBL" id="ORW28088.1"/>
    </source>
</evidence>
<dbReference type="EMBL" id="LQPN01000063">
    <property type="protein sequence ID" value="ORW41741.1"/>
    <property type="molecule type" value="Genomic_DNA"/>
</dbReference>